<protein>
    <recommendedName>
        <fullName evidence="4">2Fe-2S ferredoxin-type domain-containing protein</fullName>
    </recommendedName>
</protein>
<dbReference type="SUPFAM" id="SSF54292">
    <property type="entry name" value="2Fe-2S ferredoxin-like"/>
    <property type="match status" value="1"/>
</dbReference>
<reference evidence="2 3" key="1">
    <citation type="submission" date="2011-11" db="EMBL/GenBank/DDBJ databases">
        <title>The Noncontiguous Finished sequence of Saccharomonospora cyanea NA-134.</title>
        <authorList>
            <consortium name="US DOE Joint Genome Institute"/>
            <person name="Lucas S."/>
            <person name="Han J."/>
            <person name="Lapidus A."/>
            <person name="Cheng J.-F."/>
            <person name="Goodwin L."/>
            <person name="Pitluck S."/>
            <person name="Peters L."/>
            <person name="Ovchinnikova G."/>
            <person name="Lu M."/>
            <person name="Detter J.C."/>
            <person name="Han C."/>
            <person name="Tapia R."/>
            <person name="Land M."/>
            <person name="Hauser L."/>
            <person name="Kyrpides N."/>
            <person name="Ivanova N."/>
            <person name="Pagani I."/>
            <person name="Brambilla E.-M."/>
            <person name="Klenk H.-P."/>
            <person name="Woyke T."/>
        </authorList>
    </citation>
    <scope>NUCLEOTIDE SEQUENCE [LARGE SCALE GENOMIC DNA]</scope>
    <source>
        <strain evidence="2 3">NA-134</strain>
    </source>
</reference>
<organism evidence="2 3">
    <name type="scientific">Saccharomonospora cyanea NA-134</name>
    <dbReference type="NCBI Taxonomy" id="882082"/>
    <lineage>
        <taxon>Bacteria</taxon>
        <taxon>Bacillati</taxon>
        <taxon>Actinomycetota</taxon>
        <taxon>Actinomycetes</taxon>
        <taxon>Pseudonocardiales</taxon>
        <taxon>Pseudonocardiaceae</taxon>
        <taxon>Saccharomonospora</taxon>
    </lineage>
</organism>
<dbReference type="OrthoDB" id="573392at2"/>
<evidence type="ECO:0008006" key="4">
    <source>
        <dbReference type="Google" id="ProtNLM"/>
    </source>
</evidence>
<dbReference type="InterPro" id="IPR042204">
    <property type="entry name" value="2Fe-2S-bd_N"/>
</dbReference>
<dbReference type="STRING" id="882082.SaccyDRAFT_1388"/>
<dbReference type="eggNOG" id="COG3383">
    <property type="taxonomic scope" value="Bacteria"/>
</dbReference>
<evidence type="ECO:0000256" key="1">
    <source>
        <dbReference type="ARBA" id="ARBA00023002"/>
    </source>
</evidence>
<sequence>MSERDLELTVDGRPLRAQAGQTLGAALVMNGITAWRSTRVGGRPRGLFCGIGVCFDCLVTVDGEPGQRACCVQVADGMRVSTAVDS</sequence>
<dbReference type="AlphaFoldDB" id="H5XE50"/>
<evidence type="ECO:0000313" key="3">
    <source>
        <dbReference type="Proteomes" id="UP000002791"/>
    </source>
</evidence>
<gene>
    <name evidence="2" type="ORF">SaccyDRAFT_1388</name>
</gene>
<dbReference type="HOGENOM" id="CLU_153062_2_0_11"/>
<dbReference type="InterPro" id="IPR036010">
    <property type="entry name" value="2Fe-2S_ferredoxin-like_sf"/>
</dbReference>
<keyword evidence="3" id="KW-1185">Reference proteome</keyword>
<keyword evidence="1" id="KW-0560">Oxidoreductase</keyword>
<dbReference type="EMBL" id="CM001440">
    <property type="protein sequence ID" value="EHR60296.1"/>
    <property type="molecule type" value="Genomic_DNA"/>
</dbReference>
<evidence type="ECO:0000313" key="2">
    <source>
        <dbReference type="EMBL" id="EHR60296.1"/>
    </source>
</evidence>
<dbReference type="GO" id="GO:0016491">
    <property type="term" value="F:oxidoreductase activity"/>
    <property type="evidence" value="ECO:0007669"/>
    <property type="project" value="UniProtKB-KW"/>
</dbReference>
<name>H5XE50_9PSEU</name>
<dbReference type="Pfam" id="PF13510">
    <property type="entry name" value="Fer2_4"/>
    <property type="match status" value="1"/>
</dbReference>
<dbReference type="GO" id="GO:0051536">
    <property type="term" value="F:iron-sulfur cluster binding"/>
    <property type="evidence" value="ECO:0007669"/>
    <property type="project" value="InterPro"/>
</dbReference>
<proteinExistence type="predicted"/>
<dbReference type="Gene3D" id="3.10.20.440">
    <property type="entry name" value="2Fe-2S iron-sulphur cluster binding domain, sarcosine oxidase, alpha subunit, N-terminal domain"/>
    <property type="match status" value="1"/>
</dbReference>
<accession>H5XE50</accession>
<dbReference type="RefSeq" id="WP_005454771.1">
    <property type="nucleotide sequence ID" value="NZ_CM001440.1"/>
</dbReference>
<dbReference type="Proteomes" id="UP000002791">
    <property type="component" value="Chromosome"/>
</dbReference>